<dbReference type="AlphaFoldDB" id="A0A6N6VLV9"/>
<feature type="transmembrane region" description="Helical" evidence="6">
    <location>
        <begin position="135"/>
        <end position="157"/>
    </location>
</feature>
<feature type="transmembrane region" description="Helical" evidence="6">
    <location>
        <begin position="270"/>
        <end position="289"/>
    </location>
</feature>
<dbReference type="PANTHER" id="PTHR43370:SF2">
    <property type="entry name" value="ABC TRANSPORTER PERMEASE PROTEIN"/>
    <property type="match status" value="1"/>
</dbReference>
<dbReference type="Proteomes" id="UP000468901">
    <property type="component" value="Unassembled WGS sequence"/>
</dbReference>
<feature type="transmembrane region" description="Helical" evidence="6">
    <location>
        <begin position="243"/>
        <end position="264"/>
    </location>
</feature>
<keyword evidence="2" id="KW-1003">Cell membrane</keyword>
<feature type="transmembrane region" description="Helical" evidence="6">
    <location>
        <begin position="216"/>
        <end position="236"/>
    </location>
</feature>
<evidence type="ECO:0000313" key="8">
    <source>
        <dbReference type="Proteomes" id="UP000468901"/>
    </source>
</evidence>
<dbReference type="CDD" id="cd06580">
    <property type="entry name" value="TM_PBP1_transp_TpRbsC_like"/>
    <property type="match status" value="1"/>
</dbReference>
<feature type="transmembrane region" description="Helical" evidence="6">
    <location>
        <begin position="63"/>
        <end position="85"/>
    </location>
</feature>
<keyword evidence="3 6" id="KW-0812">Transmembrane</keyword>
<dbReference type="GO" id="GO:0005886">
    <property type="term" value="C:plasma membrane"/>
    <property type="evidence" value="ECO:0007669"/>
    <property type="project" value="UniProtKB-SubCell"/>
</dbReference>
<evidence type="ECO:0000256" key="2">
    <source>
        <dbReference type="ARBA" id="ARBA00022475"/>
    </source>
</evidence>
<protein>
    <submittedName>
        <fullName evidence="7">ABC transporter permease</fullName>
    </submittedName>
</protein>
<organism evidence="7 8">
    <name type="scientific">Parvibaculum sedimenti</name>
    <dbReference type="NCBI Taxonomy" id="2608632"/>
    <lineage>
        <taxon>Bacteria</taxon>
        <taxon>Pseudomonadati</taxon>
        <taxon>Pseudomonadota</taxon>
        <taxon>Alphaproteobacteria</taxon>
        <taxon>Hyphomicrobiales</taxon>
        <taxon>Parvibaculaceae</taxon>
        <taxon>Parvibaculum</taxon>
    </lineage>
</organism>
<name>A0A6N6VLV9_9HYPH</name>
<dbReference type="InterPro" id="IPR001851">
    <property type="entry name" value="ABC_transp_permease"/>
</dbReference>
<keyword evidence="8" id="KW-1185">Reference proteome</keyword>
<feature type="transmembrane region" description="Helical" evidence="6">
    <location>
        <begin position="192"/>
        <end position="210"/>
    </location>
</feature>
<dbReference type="EMBL" id="WESC01000003">
    <property type="protein sequence ID" value="KAB7741717.1"/>
    <property type="molecule type" value="Genomic_DNA"/>
</dbReference>
<accession>A0A6N6VLV9</accession>
<dbReference type="Pfam" id="PF02653">
    <property type="entry name" value="BPD_transp_2"/>
    <property type="match status" value="1"/>
</dbReference>
<keyword evidence="5 6" id="KW-0472">Membrane</keyword>
<evidence type="ECO:0000256" key="3">
    <source>
        <dbReference type="ARBA" id="ARBA00022692"/>
    </source>
</evidence>
<evidence type="ECO:0000256" key="5">
    <source>
        <dbReference type="ARBA" id="ARBA00023136"/>
    </source>
</evidence>
<keyword evidence="4 6" id="KW-1133">Transmembrane helix</keyword>
<dbReference type="PANTHER" id="PTHR43370">
    <property type="entry name" value="SUGAR ABC TRANSPORTER INTEGRAL MEMBRANE PROTEIN-RELATED"/>
    <property type="match status" value="1"/>
</dbReference>
<feature type="transmembrane region" description="Helical" evidence="6">
    <location>
        <begin position="41"/>
        <end position="57"/>
    </location>
</feature>
<feature type="transmembrane region" description="Helical" evidence="6">
    <location>
        <begin position="12"/>
        <end position="29"/>
    </location>
</feature>
<feature type="transmembrane region" description="Helical" evidence="6">
    <location>
        <begin position="92"/>
        <end position="112"/>
    </location>
</feature>
<reference evidence="7 8" key="1">
    <citation type="submission" date="2019-09" db="EMBL/GenBank/DDBJ databases">
        <title>Parvibaculum sedimenti sp. nov., isolated from sediment.</title>
        <authorList>
            <person name="Wang Y."/>
        </authorList>
    </citation>
    <scope>NUCLEOTIDE SEQUENCE [LARGE SCALE GENOMIC DNA]</scope>
    <source>
        <strain evidence="7 8">HXT-9</strain>
    </source>
</reference>
<evidence type="ECO:0000256" key="1">
    <source>
        <dbReference type="ARBA" id="ARBA00004651"/>
    </source>
</evidence>
<sequence>MNELFINWIANTPGYAAPYALAALGLILCERAGVLNLTAEGIMLVGALSGVGATLTMGGYPQLAIIIAMIMASLVSTLFATMTVLLRVNQVIAGLAMVFFCQGLTALLGNLFEWKNQPITGIGRIDVWPLSEIPVIGHIFFSQDLIVFLIIPIFYLVNRVLTRSMVGLRLRAVGESPEASDAAGINVTAYRFLTVMAGSALVGLAGAYISVASTKIWVDGVTAGRGWIALALVIFARWRPWRALLGALLFGAIESAMPRIAAAGIKVPQYFMLMLPYVVTLGVMIWVAWSKRGGATDEPGALGQPHVREERR</sequence>
<gene>
    <name evidence="7" type="ORF">F2P47_04745</name>
</gene>
<proteinExistence type="predicted"/>
<comment type="subcellular location">
    <subcellularLocation>
        <location evidence="1">Cell membrane</location>
        <topology evidence="1">Multi-pass membrane protein</topology>
    </subcellularLocation>
</comment>
<evidence type="ECO:0000313" key="7">
    <source>
        <dbReference type="EMBL" id="KAB7741717.1"/>
    </source>
</evidence>
<dbReference type="RefSeq" id="WP_152215020.1">
    <property type="nucleotide sequence ID" value="NZ_JBAQYD010000238.1"/>
</dbReference>
<evidence type="ECO:0000256" key="6">
    <source>
        <dbReference type="SAM" id="Phobius"/>
    </source>
</evidence>
<evidence type="ECO:0000256" key="4">
    <source>
        <dbReference type="ARBA" id="ARBA00022989"/>
    </source>
</evidence>
<dbReference type="GO" id="GO:0022857">
    <property type="term" value="F:transmembrane transporter activity"/>
    <property type="evidence" value="ECO:0007669"/>
    <property type="project" value="InterPro"/>
</dbReference>
<comment type="caution">
    <text evidence="7">The sequence shown here is derived from an EMBL/GenBank/DDBJ whole genome shotgun (WGS) entry which is preliminary data.</text>
</comment>